<dbReference type="SUPFAM" id="SSF103515">
    <property type="entry name" value="Autotransporter"/>
    <property type="match status" value="1"/>
</dbReference>
<reference evidence="4" key="1">
    <citation type="submission" date="2017-06" db="EMBL/GenBank/DDBJ databases">
        <authorList>
            <person name="Rastogi G."/>
            <person name="Vaishampayan P."/>
            <person name="Seuylemezian A."/>
        </authorList>
    </citation>
    <scope>NUCLEOTIDE SEQUENCE [LARGE SCALE GENOMIC DNA]</scope>
    <source>
        <strain evidence="4">PI11</strain>
    </source>
</reference>
<dbReference type="GO" id="GO:0019867">
    <property type="term" value="C:outer membrane"/>
    <property type="evidence" value="ECO:0007669"/>
    <property type="project" value="InterPro"/>
</dbReference>
<name>A0A2G5FPV4_9PSED</name>
<feature type="signal peptide" evidence="1">
    <location>
        <begin position="1"/>
        <end position="36"/>
    </location>
</feature>
<protein>
    <recommendedName>
        <fullName evidence="2">Autotransporter domain-containing protein</fullName>
    </recommendedName>
</protein>
<evidence type="ECO:0000256" key="1">
    <source>
        <dbReference type="SAM" id="SignalP"/>
    </source>
</evidence>
<dbReference type="NCBIfam" id="TIGR01414">
    <property type="entry name" value="autotrans_barl"/>
    <property type="match status" value="1"/>
</dbReference>
<dbReference type="PROSITE" id="PS51208">
    <property type="entry name" value="AUTOTRANSPORTER"/>
    <property type="match status" value="1"/>
</dbReference>
<feature type="domain" description="Autotransporter" evidence="2">
    <location>
        <begin position="656"/>
        <end position="934"/>
    </location>
</feature>
<dbReference type="Proteomes" id="UP000229504">
    <property type="component" value="Unassembled WGS sequence"/>
</dbReference>
<dbReference type="EMBL" id="NIQU01000003">
    <property type="protein sequence ID" value="PIA70041.1"/>
    <property type="molecule type" value="Genomic_DNA"/>
</dbReference>
<dbReference type="InterPro" id="IPR006315">
    <property type="entry name" value="OM_autotransptr_brl_dom"/>
</dbReference>
<comment type="caution">
    <text evidence="3">The sequence shown here is derived from an EMBL/GenBank/DDBJ whole genome shotgun (WGS) entry which is preliminary data.</text>
</comment>
<keyword evidence="1" id="KW-0732">Signal</keyword>
<accession>A0A2G5FPV4</accession>
<gene>
    <name evidence="3" type="ORF">CDO35_10325</name>
</gene>
<dbReference type="Pfam" id="PF03797">
    <property type="entry name" value="Autotransporter"/>
    <property type="match status" value="1"/>
</dbReference>
<dbReference type="AlphaFoldDB" id="A0A2G5FPV4"/>
<proteinExistence type="predicted"/>
<dbReference type="SMART" id="SM00869">
    <property type="entry name" value="Autotransporter"/>
    <property type="match status" value="1"/>
</dbReference>
<dbReference type="InterPro" id="IPR036709">
    <property type="entry name" value="Autotransporte_beta_dom_sf"/>
</dbReference>
<dbReference type="Gene3D" id="2.40.128.130">
    <property type="entry name" value="Autotransporter beta-domain"/>
    <property type="match status" value="1"/>
</dbReference>
<evidence type="ECO:0000259" key="2">
    <source>
        <dbReference type="PROSITE" id="PS51208"/>
    </source>
</evidence>
<organism evidence="3 4">
    <name type="scientific">Pseudomonas sediminis</name>
    <dbReference type="NCBI Taxonomy" id="1691904"/>
    <lineage>
        <taxon>Bacteria</taxon>
        <taxon>Pseudomonadati</taxon>
        <taxon>Pseudomonadota</taxon>
        <taxon>Gammaproteobacteria</taxon>
        <taxon>Pseudomonadales</taxon>
        <taxon>Pseudomonadaceae</taxon>
        <taxon>Pseudomonas</taxon>
    </lineage>
</organism>
<evidence type="ECO:0000313" key="4">
    <source>
        <dbReference type="Proteomes" id="UP000229504"/>
    </source>
</evidence>
<dbReference type="InterPro" id="IPR005546">
    <property type="entry name" value="Autotransporte_beta"/>
</dbReference>
<feature type="chain" id="PRO_5013686993" description="Autotransporter domain-containing protein" evidence="1">
    <location>
        <begin position="37"/>
        <end position="934"/>
    </location>
</feature>
<evidence type="ECO:0000313" key="3">
    <source>
        <dbReference type="EMBL" id="PIA70041.1"/>
    </source>
</evidence>
<sequence>MDAIMQRPGRRHFPLRRLSLQIAQASLLLSTGAAMAATNCSTSGNVSSIQCTATDIQMVGGTGSSSLTVTDTTANSVAVLSSPYDSGPFTQNLTIDGTTVLNRSDYPAVYMYSSQPGWDANLQIGSGVSITSAGPFGAVWLRSESNDTSTSNTIVVDSAASISSFGASSDGITATSNNGAVSVTNRSSVTVAGGRGLYADGGSASLTPVSVSITNLGSVHAYQAGARAIDYNGTAVIDNRGSVRSTTRQGLIAWSANGGAQISNSGTVVADHYDAVVAAGTGGNVTVTNSGSITANRNLNLAQVSPDFHGISAYTDGTGNVTTTNTASGVINAAWDAGMAGASAQGTISMLNAGRINALTGLLAESDSGMVSVTNTGTLNTSGTGIQVNSASSGEVVNSGTLVSASTAFLVGYGVAVDVENSAGGLAIGNLQLGNLANFLNSGDLVLKQGASLSNYTTGGSVVSSSVGGNFTQSASGSLNIAAASVASYSTLAVGGTANLGGTLKVDVKSSYTGGDLTDVITATGGLTDSGLRVTDNSLRYAFSTLFRANGMDLVVRDTGMSTISSAVSPQAPGALGAAAVWDDLLANGTGSAELNQALQEIVASEDAGEVTSKVQQTLPLLTGNSINLANNTLGSVNSVIQSRVDATRGLSSGDAFLGDRHLWMKPFTTRSRQDNRNGVVGYSAETHGFVIGADASVSPDTDLGLALAYAKTDVSSNSAGPKQSADIDTYQLIFYGRHALDASSDLLFQLDTGKMRSDGKRQIDLVGLNAESSYDSKTAHAGIGVDRRFQLSERTTFKPTLRLDYTWVEDEAYREKGAGGLSLQVKSRSTDALVLGLDGLLTHDLTEQLTATANLGAGYDFYNRDASIIAAYAGAPDAAFVTEGSNQSAWSQHAGAGLIYTTANGTEITGRYDAQHREGFLSQTASVQLRWMF</sequence>